<organism evidence="2 3">
    <name type="scientific">Candidatus Thalassospirochaeta sargassi</name>
    <dbReference type="NCBI Taxonomy" id="3119039"/>
    <lineage>
        <taxon>Bacteria</taxon>
        <taxon>Pseudomonadati</taxon>
        <taxon>Spirochaetota</taxon>
        <taxon>Spirochaetia</taxon>
        <taxon>Spirochaetales</taxon>
        <taxon>Spirochaetaceae</taxon>
        <taxon>Candidatus Thalassospirochaeta</taxon>
    </lineage>
</organism>
<proteinExistence type="predicted"/>
<dbReference type="InterPro" id="IPR051540">
    <property type="entry name" value="S-2-haloacid_dehalogenase"/>
</dbReference>
<dbReference type="Pfam" id="PF00702">
    <property type="entry name" value="Hydrolase"/>
    <property type="match status" value="1"/>
</dbReference>
<dbReference type="Gene3D" id="1.10.150.520">
    <property type="match status" value="1"/>
</dbReference>
<dbReference type="GO" id="GO:0016787">
    <property type="term" value="F:hydrolase activity"/>
    <property type="evidence" value="ECO:0007669"/>
    <property type="project" value="UniProtKB-KW"/>
</dbReference>
<dbReference type="SUPFAM" id="SSF56784">
    <property type="entry name" value="HAD-like"/>
    <property type="match status" value="1"/>
</dbReference>
<dbReference type="InterPro" id="IPR036412">
    <property type="entry name" value="HAD-like_sf"/>
</dbReference>
<evidence type="ECO:0000313" key="2">
    <source>
        <dbReference type="EMBL" id="MDC7225248.1"/>
    </source>
</evidence>
<dbReference type="InterPro" id="IPR006439">
    <property type="entry name" value="HAD-SF_hydro_IA"/>
</dbReference>
<sequence length="217" mass="25103">MKIKGIGFDIDGTLYNNCFMYLCTIPSFLKHPRLVYHYSRARTEIRKIRPIDNFRRTQAELVASSMKVDGHRVRTLIETKLYEDWERSFRIIHPFDGLQEGISGLRTDGYKLGVLSDFPVQNKLKFLGLEDWDCSFTSESTNYLKPHPEPFLELAARLELQPEEILYVGNSYEKDVLGAAAVGMKTAHLSSRRRGDTVADFTFSSFPELFEYIKKMN</sequence>
<dbReference type="EMBL" id="JAQQAL010000005">
    <property type="protein sequence ID" value="MDC7225248.1"/>
    <property type="molecule type" value="Genomic_DNA"/>
</dbReference>
<comment type="caution">
    <text evidence="2">The sequence shown here is derived from an EMBL/GenBank/DDBJ whole genome shotgun (WGS) entry which is preliminary data.</text>
</comment>
<dbReference type="InterPro" id="IPR023214">
    <property type="entry name" value="HAD_sf"/>
</dbReference>
<accession>A0AAJ1ICG5</accession>
<keyword evidence="1 2" id="KW-0378">Hydrolase</keyword>
<evidence type="ECO:0000256" key="1">
    <source>
        <dbReference type="ARBA" id="ARBA00022801"/>
    </source>
</evidence>
<name>A0AAJ1ICG5_9SPIO</name>
<dbReference type="SFLD" id="SFLDS00003">
    <property type="entry name" value="Haloacid_Dehalogenase"/>
    <property type="match status" value="1"/>
</dbReference>
<reference evidence="2 3" key="1">
    <citation type="submission" date="2022-12" db="EMBL/GenBank/DDBJ databases">
        <title>Metagenome assembled genome from gulf of manar.</title>
        <authorList>
            <person name="Kohli P."/>
            <person name="Pk S."/>
            <person name="Venkata Ramana C."/>
            <person name="Sasikala C."/>
        </authorList>
    </citation>
    <scope>NUCLEOTIDE SEQUENCE [LARGE SCALE GENOMIC DNA]</scope>
    <source>
        <strain evidence="2">JB008</strain>
    </source>
</reference>
<evidence type="ECO:0000313" key="3">
    <source>
        <dbReference type="Proteomes" id="UP001221217"/>
    </source>
</evidence>
<gene>
    <name evidence="2" type="ORF">PQJ61_00630</name>
</gene>
<dbReference type="PANTHER" id="PTHR43316">
    <property type="entry name" value="HYDROLASE, HALOACID DELAHOGENASE-RELATED"/>
    <property type="match status" value="1"/>
</dbReference>
<dbReference type="PANTHER" id="PTHR43316:SF3">
    <property type="entry name" value="HALOACID DEHALOGENASE, TYPE II (AFU_ORTHOLOGUE AFUA_2G07750)-RELATED"/>
    <property type="match status" value="1"/>
</dbReference>
<dbReference type="AlphaFoldDB" id="A0AAJ1ICG5"/>
<protein>
    <submittedName>
        <fullName evidence="2">HAD family hydrolase</fullName>
    </submittedName>
</protein>
<dbReference type="NCBIfam" id="TIGR01549">
    <property type="entry name" value="HAD-SF-IA-v1"/>
    <property type="match status" value="1"/>
</dbReference>
<dbReference type="SFLD" id="SFLDG01129">
    <property type="entry name" value="C1.5:_HAD__Beta-PGM__Phosphata"/>
    <property type="match status" value="1"/>
</dbReference>
<dbReference type="Proteomes" id="UP001221217">
    <property type="component" value="Unassembled WGS sequence"/>
</dbReference>
<dbReference type="Gene3D" id="3.40.50.1000">
    <property type="entry name" value="HAD superfamily/HAD-like"/>
    <property type="match status" value="1"/>
</dbReference>